<evidence type="ECO:0000256" key="7">
    <source>
        <dbReference type="ARBA" id="ARBA00022962"/>
    </source>
</evidence>
<dbReference type="PANTHER" id="PTHR43418:SF7">
    <property type="entry name" value="CARBAMOYL-PHOSPHATE SYNTHASE SMALL CHAIN"/>
    <property type="match status" value="1"/>
</dbReference>
<accession>A0A3Q9CLE7</accession>
<comment type="caution">
    <text evidence="11">Lacks conserved residue(s) required for the propagation of feature annotation.</text>
</comment>
<dbReference type="EC" id="6.3.5.5" evidence="11"/>
<keyword evidence="4 11" id="KW-0436">Ligase</keyword>
<dbReference type="RefSeq" id="WP_126071515.1">
    <property type="nucleotide sequence ID" value="NZ_CP026513.1"/>
</dbReference>
<dbReference type="Proteomes" id="UP000274458">
    <property type="component" value="Chromosome"/>
</dbReference>
<dbReference type="InterPro" id="IPR036480">
    <property type="entry name" value="CarbP_synth_ssu_N_sf"/>
</dbReference>
<dbReference type="PANTHER" id="PTHR43418">
    <property type="entry name" value="MULTIFUNCTIONAL TRYPTOPHAN BIOSYNTHESIS PROTEIN-RELATED"/>
    <property type="match status" value="1"/>
</dbReference>
<feature type="domain" description="Carbamoyl-phosphate synthase small subunit N-terminal" evidence="12">
    <location>
        <begin position="3"/>
        <end position="133"/>
    </location>
</feature>
<evidence type="ECO:0000256" key="11">
    <source>
        <dbReference type="HAMAP-Rule" id="MF_01209"/>
    </source>
</evidence>
<gene>
    <name evidence="11 13" type="primary">carA</name>
    <name evidence="13" type="ORF">C3B56_00140</name>
</gene>
<feature type="active site" description="Nucleophile" evidence="11">
    <location>
        <position position="269"/>
    </location>
</feature>
<dbReference type="InterPro" id="IPR017926">
    <property type="entry name" value="GATASE"/>
</dbReference>
<evidence type="ECO:0000256" key="9">
    <source>
        <dbReference type="ARBA" id="ARBA00048816"/>
    </source>
</evidence>
<evidence type="ECO:0000256" key="8">
    <source>
        <dbReference type="ARBA" id="ARBA00022975"/>
    </source>
</evidence>
<keyword evidence="6 11" id="KW-0067">ATP-binding</keyword>
<feature type="binding site" evidence="11">
    <location>
        <position position="243"/>
    </location>
    <ligand>
        <name>L-glutamine</name>
        <dbReference type="ChEBI" id="CHEBI:58359"/>
    </ligand>
</feature>
<protein>
    <recommendedName>
        <fullName evidence="11">Carbamoyl phosphate synthase small chain</fullName>
        <ecNumber evidence="11">6.3.5.5</ecNumber>
    </recommendedName>
    <alternativeName>
        <fullName evidence="11">Carbamoyl phosphate synthetase glutamine chain</fullName>
    </alternativeName>
</protein>
<evidence type="ECO:0000313" key="14">
    <source>
        <dbReference type="Proteomes" id="UP000274458"/>
    </source>
</evidence>
<dbReference type="EMBL" id="CP026513">
    <property type="protein sequence ID" value="AZP36249.1"/>
    <property type="molecule type" value="Genomic_DNA"/>
</dbReference>
<evidence type="ECO:0000256" key="6">
    <source>
        <dbReference type="ARBA" id="ARBA00022840"/>
    </source>
</evidence>
<dbReference type="SUPFAM" id="SSF52317">
    <property type="entry name" value="Class I glutamine amidotransferase-like"/>
    <property type="match status" value="1"/>
</dbReference>
<evidence type="ECO:0000256" key="5">
    <source>
        <dbReference type="ARBA" id="ARBA00022741"/>
    </source>
</evidence>
<dbReference type="InterPro" id="IPR050472">
    <property type="entry name" value="Anth_synth/Amidotransfase"/>
</dbReference>
<evidence type="ECO:0000259" key="12">
    <source>
        <dbReference type="SMART" id="SM01097"/>
    </source>
</evidence>
<dbReference type="PRINTS" id="PR00099">
    <property type="entry name" value="CPSGATASE"/>
</dbReference>
<dbReference type="GO" id="GO:0044205">
    <property type="term" value="P:'de novo' UMP biosynthetic process"/>
    <property type="evidence" value="ECO:0007669"/>
    <property type="project" value="UniProtKB-UniRule"/>
</dbReference>
<dbReference type="InterPro" id="IPR002474">
    <property type="entry name" value="CarbamoylP_synth_ssu_N"/>
</dbReference>
<dbReference type="FunFam" id="3.50.30.20:FF:000001">
    <property type="entry name" value="Carbamoyl-phosphate synthase small chain"/>
    <property type="match status" value="1"/>
</dbReference>
<sequence length="397" mass="45647">MYNLALLLLHTGEIFYGKSFGATGLTIGEIVFNTSMTGYQEIISDPSYYKQIIMLTYPHIGNVGTNDEDQESYKTYASGLVIKNLSILDSNYRSTMNLHFYLKKNNIISITDIDTRMLTNILRKKGSQKCCIISGKKLNINLAKYKIFFFLGLKNIDLVKKVTNKKIYKWNLGTKNYLKNKHNLYKNIFFKLKIIVYNYGIKHSIMRMLIDRDCILKIKPAFFKINKIIKKKIDGILLSNGPGDPNPCNYIVKNIKLILKKNIPTFGICLGHQLLAMSCGAKIIKMKFGHHGANHPVQNLITKKIMITSQNHNFIIDSKKISKNYKISHISLFDKTIQGIYHKKKMAFSFQGHPEANPGTNDISFLFNDFINIILNNLYYKIKKFILKGVKCQKEQI</sequence>
<evidence type="ECO:0000256" key="10">
    <source>
        <dbReference type="ARBA" id="ARBA00049285"/>
    </source>
</evidence>
<dbReference type="UniPathway" id="UPA00068">
    <property type="reaction ID" value="UER00171"/>
</dbReference>
<keyword evidence="8 11" id="KW-0665">Pyrimidine biosynthesis</keyword>
<feature type="binding site" evidence="11">
    <location>
        <position position="311"/>
    </location>
    <ligand>
        <name>L-glutamine</name>
        <dbReference type="ChEBI" id="CHEBI:58359"/>
    </ligand>
</feature>
<name>A0A3Q9CLE7_9ENTR</name>
<comment type="pathway">
    <text evidence="2 11">Amino-acid biosynthesis; L-arginine biosynthesis; carbamoyl phosphate from bicarbonate: step 1/1.</text>
</comment>
<comment type="pathway">
    <text evidence="1 11">Pyrimidine metabolism; UMP biosynthesis via de novo pathway; (S)-dihydroorotate from bicarbonate: step 1/3.</text>
</comment>
<dbReference type="GO" id="GO:0005524">
    <property type="term" value="F:ATP binding"/>
    <property type="evidence" value="ECO:0007669"/>
    <property type="project" value="UniProtKB-UniRule"/>
</dbReference>
<feature type="binding site" evidence="11">
    <location>
        <position position="241"/>
    </location>
    <ligand>
        <name>L-glutamine</name>
        <dbReference type="ChEBI" id="CHEBI:58359"/>
    </ligand>
</feature>
<dbReference type="OrthoDB" id="9804328at2"/>
<comment type="similarity">
    <text evidence="3 11">Belongs to the CarA family.</text>
</comment>
<evidence type="ECO:0000313" key="13">
    <source>
        <dbReference type="EMBL" id="AZP36249.1"/>
    </source>
</evidence>
<dbReference type="GO" id="GO:0006526">
    <property type="term" value="P:L-arginine biosynthetic process"/>
    <property type="evidence" value="ECO:0007669"/>
    <property type="project" value="UniProtKB-UniRule"/>
</dbReference>
<feature type="binding site" evidence="11">
    <location>
        <position position="314"/>
    </location>
    <ligand>
        <name>L-glutamine</name>
        <dbReference type="ChEBI" id="CHEBI:58359"/>
    </ligand>
</feature>
<dbReference type="InterPro" id="IPR029062">
    <property type="entry name" value="Class_I_gatase-like"/>
</dbReference>
<comment type="subunit">
    <text evidence="11">Composed of two chains; the small (or glutamine) chain promotes the hydrolysis of glutamine to ammonia, which is used by the large (or ammonia) chain to synthesize carbamoyl phosphate. Tetramer of heterodimers (alpha,beta)4.</text>
</comment>
<evidence type="ECO:0000256" key="2">
    <source>
        <dbReference type="ARBA" id="ARBA00005077"/>
    </source>
</evidence>
<dbReference type="GO" id="GO:0004088">
    <property type="term" value="F:carbamoyl-phosphate synthase (glutamine-hydrolyzing) activity"/>
    <property type="evidence" value="ECO:0007669"/>
    <property type="project" value="UniProtKB-UniRule"/>
</dbReference>
<dbReference type="GO" id="GO:0004359">
    <property type="term" value="F:glutaminase activity"/>
    <property type="evidence" value="ECO:0007669"/>
    <property type="project" value="RHEA"/>
</dbReference>
<dbReference type="GO" id="GO:0006207">
    <property type="term" value="P:'de novo' pyrimidine nucleobase biosynthetic process"/>
    <property type="evidence" value="ECO:0007669"/>
    <property type="project" value="InterPro"/>
</dbReference>
<dbReference type="SUPFAM" id="SSF52021">
    <property type="entry name" value="Carbamoyl phosphate synthetase, small subunit N-terminal domain"/>
    <property type="match status" value="1"/>
</dbReference>
<keyword evidence="7 11" id="KW-0315">Glutamine amidotransferase</keyword>
<dbReference type="PROSITE" id="PS51273">
    <property type="entry name" value="GATASE_TYPE_1"/>
    <property type="match status" value="1"/>
</dbReference>
<dbReference type="AlphaFoldDB" id="A0A3Q9CLE7"/>
<feature type="active site" evidence="11">
    <location>
        <position position="353"/>
    </location>
</feature>
<keyword evidence="11" id="KW-0055">Arginine biosynthesis</keyword>
<keyword evidence="14" id="KW-1185">Reference proteome</keyword>
<dbReference type="InterPro" id="IPR006274">
    <property type="entry name" value="CarbamoylP_synth_ssu"/>
</dbReference>
<dbReference type="UniPathway" id="UPA00070">
    <property type="reaction ID" value="UER00115"/>
</dbReference>
<feature type="binding site" evidence="11">
    <location>
        <position position="47"/>
    </location>
    <ligand>
        <name>L-glutamine</name>
        <dbReference type="ChEBI" id="CHEBI:58359"/>
    </ligand>
</feature>
<proteinExistence type="inferred from homology"/>
<dbReference type="NCBIfam" id="TIGR01368">
    <property type="entry name" value="CPSaseIIsmall"/>
    <property type="match status" value="1"/>
</dbReference>
<evidence type="ECO:0000256" key="3">
    <source>
        <dbReference type="ARBA" id="ARBA00007800"/>
    </source>
</evidence>
<dbReference type="Pfam" id="PF00117">
    <property type="entry name" value="GATase"/>
    <property type="match status" value="1"/>
</dbReference>
<evidence type="ECO:0000256" key="4">
    <source>
        <dbReference type="ARBA" id="ARBA00022598"/>
    </source>
</evidence>
<dbReference type="Gene3D" id="3.50.30.20">
    <property type="entry name" value="Carbamoyl-phosphate synthase small subunit, N-terminal domain"/>
    <property type="match status" value="1"/>
</dbReference>
<dbReference type="KEGG" id="aade:C3B56_00140"/>
<dbReference type="NCBIfam" id="NF009475">
    <property type="entry name" value="PRK12838.1"/>
    <property type="match status" value="1"/>
</dbReference>
<keyword evidence="5 11" id="KW-0547">Nucleotide-binding</keyword>
<comment type="function">
    <text evidence="11">Small subunit of the glutamine-dependent carbamoyl phosphate synthetase (CPSase). CPSase catalyzes the formation of carbamoyl phosphate from the ammonia moiety of glutamine, carbonate, and phosphate donated by ATP, constituting the first step of 2 biosynthetic pathways, one leading to arginine and/or urea and the other to pyrimidine nucleotides. The small subunit (glutamine amidotransferase) binds and cleaves glutamine to supply the large subunit with the substrate ammonia.</text>
</comment>
<dbReference type="PRINTS" id="PR00096">
    <property type="entry name" value="GATASE"/>
</dbReference>
<dbReference type="GO" id="GO:0006541">
    <property type="term" value="P:glutamine metabolic process"/>
    <property type="evidence" value="ECO:0007669"/>
    <property type="project" value="InterPro"/>
</dbReference>
<keyword evidence="11" id="KW-0028">Amino-acid biosynthesis</keyword>
<dbReference type="CDD" id="cd01744">
    <property type="entry name" value="GATase1_CPSase"/>
    <property type="match status" value="1"/>
</dbReference>
<feature type="binding site" evidence="11">
    <location>
        <position position="273"/>
    </location>
    <ligand>
        <name>L-glutamine</name>
        <dbReference type="ChEBI" id="CHEBI:58359"/>
    </ligand>
</feature>
<evidence type="ECO:0000256" key="1">
    <source>
        <dbReference type="ARBA" id="ARBA00004812"/>
    </source>
</evidence>
<feature type="active site" evidence="11">
    <location>
        <position position="355"/>
    </location>
</feature>
<reference evidence="13 14" key="1">
    <citation type="journal article" date="2018" name="Genome Biol. Evol.">
        <title>Partnering With a Pest: Genomes of Hemlock Woolly Adelgid Symbionts Reveal Atypical Nutritional Provisioning Patterns in Dual-Obligate Bacteria.</title>
        <authorList>
            <person name="Weglarz K.M."/>
            <person name="Havill N.P."/>
            <person name="Burke G.R."/>
            <person name="von Dohlen C.D."/>
        </authorList>
    </citation>
    <scope>NUCLEOTIDE SEQUENCE [LARGE SCALE GENOMIC DNA]</scope>
    <source>
        <strain evidence="13">ENA</strain>
    </source>
</reference>
<dbReference type="Gene3D" id="3.40.50.880">
    <property type="match status" value="1"/>
</dbReference>
<dbReference type="InterPro" id="IPR035686">
    <property type="entry name" value="CPSase_GATase1"/>
</dbReference>
<organism evidence="13 14">
    <name type="scientific">Candidatus Annandia adelgestsuga</name>
    <dbReference type="NCBI Taxonomy" id="1302411"/>
    <lineage>
        <taxon>Bacteria</taxon>
        <taxon>Pseudomonadati</taxon>
        <taxon>Pseudomonadota</taxon>
        <taxon>Gammaproteobacteria</taxon>
        <taxon>Enterobacterales</taxon>
        <taxon>Enterobacteriaceae</taxon>
        <taxon>Candidatus Annandia</taxon>
    </lineage>
</organism>
<comment type="catalytic activity">
    <reaction evidence="9 11">
        <text>hydrogencarbonate + L-glutamine + 2 ATP + H2O = carbamoyl phosphate + L-glutamate + 2 ADP + phosphate + 2 H(+)</text>
        <dbReference type="Rhea" id="RHEA:18633"/>
        <dbReference type="ChEBI" id="CHEBI:15377"/>
        <dbReference type="ChEBI" id="CHEBI:15378"/>
        <dbReference type="ChEBI" id="CHEBI:17544"/>
        <dbReference type="ChEBI" id="CHEBI:29985"/>
        <dbReference type="ChEBI" id="CHEBI:30616"/>
        <dbReference type="ChEBI" id="CHEBI:43474"/>
        <dbReference type="ChEBI" id="CHEBI:58228"/>
        <dbReference type="ChEBI" id="CHEBI:58359"/>
        <dbReference type="ChEBI" id="CHEBI:456216"/>
        <dbReference type="EC" id="6.3.5.5"/>
    </reaction>
</comment>
<dbReference type="HAMAP" id="MF_01209">
    <property type="entry name" value="CPSase_S_chain"/>
    <property type="match status" value="1"/>
</dbReference>
<feature type="region of interest" description="CPSase" evidence="11">
    <location>
        <begin position="1"/>
        <end position="192"/>
    </location>
</feature>
<dbReference type="Pfam" id="PF00988">
    <property type="entry name" value="CPSase_sm_chain"/>
    <property type="match status" value="1"/>
</dbReference>
<comment type="catalytic activity">
    <reaction evidence="10 11">
        <text>L-glutamine + H2O = L-glutamate + NH4(+)</text>
        <dbReference type="Rhea" id="RHEA:15889"/>
        <dbReference type="ChEBI" id="CHEBI:15377"/>
        <dbReference type="ChEBI" id="CHEBI:28938"/>
        <dbReference type="ChEBI" id="CHEBI:29985"/>
        <dbReference type="ChEBI" id="CHEBI:58359"/>
    </reaction>
</comment>
<dbReference type="SMART" id="SM01097">
    <property type="entry name" value="CPSase_sm_chain"/>
    <property type="match status" value="1"/>
</dbReference>
<feature type="binding site" evidence="11">
    <location>
        <position position="270"/>
    </location>
    <ligand>
        <name>L-glutamine</name>
        <dbReference type="ChEBI" id="CHEBI:58359"/>
    </ligand>
</feature>